<accession>A0A9J6NZP6</accession>
<protein>
    <submittedName>
        <fullName evidence="5">NUDIX domain-containing protein</fullName>
    </submittedName>
</protein>
<dbReference type="CDD" id="cd04699">
    <property type="entry name" value="NUDIX_MutT_Nudt1"/>
    <property type="match status" value="1"/>
</dbReference>
<dbReference type="SUPFAM" id="SSF55811">
    <property type="entry name" value="Nudix"/>
    <property type="match status" value="1"/>
</dbReference>
<evidence type="ECO:0000256" key="2">
    <source>
        <dbReference type="ARBA" id="ARBA00022801"/>
    </source>
</evidence>
<dbReference type="PROSITE" id="PS00893">
    <property type="entry name" value="NUDIX_BOX"/>
    <property type="match status" value="1"/>
</dbReference>
<sequence length="140" mass="15990">MSDKNNIVVAVKGLILNKGKILIIKRAYDDEVSPGDWECVGGKIEFGENLENALIREIKEEVGLTVTVEKLLYATTFKTNPTRQVVIITYLCRSTEDTVILSDEHIEYKWATKDRLKEFLIPEIINDFEKNNIFSIGELL</sequence>
<comment type="similarity">
    <text evidence="1 3">Belongs to the Nudix hydrolase family.</text>
</comment>
<dbReference type="PRINTS" id="PR00502">
    <property type="entry name" value="NUDIXFAMILY"/>
</dbReference>
<dbReference type="EMBL" id="JAGSOJ010000001">
    <property type="protein sequence ID" value="MCM1989353.1"/>
    <property type="molecule type" value="Genomic_DNA"/>
</dbReference>
<evidence type="ECO:0000313" key="5">
    <source>
        <dbReference type="EMBL" id="MCM1989353.1"/>
    </source>
</evidence>
<keyword evidence="6" id="KW-1185">Reference proteome</keyword>
<dbReference type="GO" id="GO:0016787">
    <property type="term" value="F:hydrolase activity"/>
    <property type="evidence" value="ECO:0007669"/>
    <property type="project" value="UniProtKB-KW"/>
</dbReference>
<name>A0A9J6NZP6_9CLOT</name>
<organism evidence="5 6">
    <name type="scientific">Oceanirhabdus seepicola</name>
    <dbReference type="NCBI Taxonomy" id="2828781"/>
    <lineage>
        <taxon>Bacteria</taxon>
        <taxon>Bacillati</taxon>
        <taxon>Bacillota</taxon>
        <taxon>Clostridia</taxon>
        <taxon>Eubacteriales</taxon>
        <taxon>Clostridiaceae</taxon>
        <taxon>Oceanirhabdus</taxon>
    </lineage>
</organism>
<dbReference type="AlphaFoldDB" id="A0A9J6NZP6"/>
<evidence type="ECO:0000256" key="3">
    <source>
        <dbReference type="RuleBase" id="RU003476"/>
    </source>
</evidence>
<feature type="domain" description="Nudix hydrolase" evidence="4">
    <location>
        <begin position="6"/>
        <end position="134"/>
    </location>
</feature>
<keyword evidence="2 3" id="KW-0378">Hydrolase</keyword>
<dbReference type="InterPro" id="IPR000086">
    <property type="entry name" value="NUDIX_hydrolase_dom"/>
</dbReference>
<dbReference type="Gene3D" id="3.90.79.10">
    <property type="entry name" value="Nucleoside Triphosphate Pyrophosphohydrolase"/>
    <property type="match status" value="1"/>
</dbReference>
<reference evidence="5" key="2">
    <citation type="submission" date="2021-04" db="EMBL/GenBank/DDBJ databases">
        <authorList>
            <person name="Dong X."/>
        </authorList>
    </citation>
    <scope>NUCLEOTIDE SEQUENCE</scope>
    <source>
        <strain evidence="5">ZWT</strain>
    </source>
</reference>
<dbReference type="Proteomes" id="UP001056429">
    <property type="component" value="Unassembled WGS sequence"/>
</dbReference>
<dbReference type="PANTHER" id="PTHR43736:SF1">
    <property type="entry name" value="DIHYDRONEOPTERIN TRIPHOSPHATE DIPHOSPHATASE"/>
    <property type="match status" value="1"/>
</dbReference>
<dbReference type="RefSeq" id="WP_250858351.1">
    <property type="nucleotide sequence ID" value="NZ_JAGSOJ010000001.1"/>
</dbReference>
<dbReference type="InterPro" id="IPR020084">
    <property type="entry name" value="NUDIX_hydrolase_CS"/>
</dbReference>
<dbReference type="PANTHER" id="PTHR43736">
    <property type="entry name" value="ADP-RIBOSE PYROPHOSPHATASE"/>
    <property type="match status" value="1"/>
</dbReference>
<evidence type="ECO:0000256" key="1">
    <source>
        <dbReference type="ARBA" id="ARBA00005582"/>
    </source>
</evidence>
<comment type="caution">
    <text evidence="5">The sequence shown here is derived from an EMBL/GenBank/DDBJ whole genome shotgun (WGS) entry which is preliminary data.</text>
</comment>
<reference evidence="5" key="1">
    <citation type="journal article" date="2021" name="mSystems">
        <title>Bacteria and Archaea Synergistically Convert Glycine Betaine to Biogenic Methane in the Formosa Cold Seep of the South China Sea.</title>
        <authorList>
            <person name="Li L."/>
            <person name="Zhang W."/>
            <person name="Zhang S."/>
            <person name="Song L."/>
            <person name="Sun Q."/>
            <person name="Zhang H."/>
            <person name="Xiang H."/>
            <person name="Dong X."/>
        </authorList>
    </citation>
    <scope>NUCLEOTIDE SEQUENCE</scope>
    <source>
        <strain evidence="5">ZWT</strain>
    </source>
</reference>
<evidence type="ECO:0000259" key="4">
    <source>
        <dbReference type="PROSITE" id="PS51462"/>
    </source>
</evidence>
<evidence type="ECO:0000313" key="6">
    <source>
        <dbReference type="Proteomes" id="UP001056429"/>
    </source>
</evidence>
<dbReference type="InterPro" id="IPR015797">
    <property type="entry name" value="NUDIX_hydrolase-like_dom_sf"/>
</dbReference>
<proteinExistence type="inferred from homology"/>
<dbReference type="PROSITE" id="PS51462">
    <property type="entry name" value="NUDIX"/>
    <property type="match status" value="1"/>
</dbReference>
<dbReference type="InterPro" id="IPR020476">
    <property type="entry name" value="Nudix_hydrolase"/>
</dbReference>
<dbReference type="Pfam" id="PF00293">
    <property type="entry name" value="NUDIX"/>
    <property type="match status" value="1"/>
</dbReference>
<gene>
    <name evidence="5" type="ORF">KDK92_06345</name>
</gene>